<dbReference type="AlphaFoldDB" id="A0A8J5LDB6"/>
<sequence length="592" mass="66837">MAKIISEIGHQLIPFPQCRPATLRRPTGIRCSVFATPSHEVNASGARVVPWGSEIESLESASALKNWLSASGLPPQKLEIRRVDVGERGLVALKNIRKGEKLLFVPPSLVITADSVWSCPEVGNVLKKNSVPDWPLLATYLISEASFKSSSRWSSYITALPRQPYSLLYWTLTELDTYLVASQIRERAIERITNVIGTYEDLRLRIFSKHQDLFPEEVRLPSMDGKVALVPWADMLNHSPEVSYSTKIIHFSVFISYGKKSNGELLLSYGFVPKDGTNPNDSVELSLSLKKSDKCYKEKLEALRKYGLQVPQRFPLQITGWPVEMMAYSYLVVSPPNMRQYFEEMAAAASSRAASETGRKYPELEEQALQYLLDCCESSISKYSKFLQVIDHFFINFIFLVGEDEGRGCTRVSDEQDVAEEAGEVSGVLLIRQLEQPHGRATTEEHRRRRRNPSRGRKEEVVREALFRALAENPRCCVFLVVRDALVVLLGELGSGGEDGVDHLRDKGLTREDADDMLRWNKGMKIRDGDTLNSGQLSAKQADRKSLLKKLATDLCTNTKEEVAGHEERRTKSLNNIKWVQKTFQIRIVEIV</sequence>
<accession>A0A8J5LDB6</accession>
<keyword evidence="3" id="KW-0949">S-adenosyl-L-methionine</keyword>
<dbReference type="GO" id="GO:0016279">
    <property type="term" value="F:protein-lysine N-methyltransferase activity"/>
    <property type="evidence" value="ECO:0007669"/>
    <property type="project" value="TreeGrafter"/>
</dbReference>
<dbReference type="Proteomes" id="UP000734854">
    <property type="component" value="Unassembled WGS sequence"/>
</dbReference>
<dbReference type="Gene3D" id="3.90.1420.10">
    <property type="entry name" value="Rubisco LSMT, substrate-binding domain"/>
    <property type="match status" value="1"/>
</dbReference>
<protein>
    <recommendedName>
        <fullName evidence="5">SET domain-containing protein</fullName>
    </recommendedName>
</protein>
<feature type="compositionally biased region" description="Basic and acidic residues" evidence="4">
    <location>
        <begin position="437"/>
        <end position="446"/>
    </location>
</feature>
<evidence type="ECO:0000256" key="1">
    <source>
        <dbReference type="ARBA" id="ARBA00022603"/>
    </source>
</evidence>
<dbReference type="PROSITE" id="PS50280">
    <property type="entry name" value="SET"/>
    <property type="match status" value="1"/>
</dbReference>
<evidence type="ECO:0000259" key="5">
    <source>
        <dbReference type="PROSITE" id="PS50280"/>
    </source>
</evidence>
<feature type="domain" description="SET" evidence="5">
    <location>
        <begin position="76"/>
        <end position="270"/>
    </location>
</feature>
<dbReference type="InterPro" id="IPR046341">
    <property type="entry name" value="SET_dom_sf"/>
</dbReference>
<evidence type="ECO:0000256" key="2">
    <source>
        <dbReference type="ARBA" id="ARBA00022679"/>
    </source>
</evidence>
<keyword evidence="2" id="KW-0808">Transferase</keyword>
<proteinExistence type="predicted"/>
<dbReference type="Pfam" id="PF09273">
    <property type="entry name" value="Rubis-subs-bind"/>
    <property type="match status" value="1"/>
</dbReference>
<dbReference type="EMBL" id="JACMSC010000007">
    <property type="protein sequence ID" value="KAG6514204.1"/>
    <property type="molecule type" value="Genomic_DNA"/>
</dbReference>
<organism evidence="6 7">
    <name type="scientific">Zingiber officinale</name>
    <name type="common">Ginger</name>
    <name type="synonym">Amomum zingiber</name>
    <dbReference type="NCBI Taxonomy" id="94328"/>
    <lineage>
        <taxon>Eukaryota</taxon>
        <taxon>Viridiplantae</taxon>
        <taxon>Streptophyta</taxon>
        <taxon>Embryophyta</taxon>
        <taxon>Tracheophyta</taxon>
        <taxon>Spermatophyta</taxon>
        <taxon>Magnoliopsida</taxon>
        <taxon>Liliopsida</taxon>
        <taxon>Zingiberales</taxon>
        <taxon>Zingiberaceae</taxon>
        <taxon>Zingiber</taxon>
    </lineage>
</organism>
<dbReference type="InterPro" id="IPR036464">
    <property type="entry name" value="Rubisco_LSMT_subst-bd_sf"/>
</dbReference>
<dbReference type="Gene3D" id="3.90.1410.10">
    <property type="entry name" value="set domain protein methyltransferase, domain 1"/>
    <property type="match status" value="1"/>
</dbReference>
<evidence type="ECO:0000256" key="4">
    <source>
        <dbReference type="SAM" id="MobiDB-lite"/>
    </source>
</evidence>
<keyword evidence="7" id="KW-1185">Reference proteome</keyword>
<evidence type="ECO:0000256" key="3">
    <source>
        <dbReference type="ARBA" id="ARBA00022691"/>
    </source>
</evidence>
<evidence type="ECO:0000313" key="6">
    <source>
        <dbReference type="EMBL" id="KAG6514204.1"/>
    </source>
</evidence>
<dbReference type="InterPro" id="IPR015353">
    <property type="entry name" value="Rubisco_LSMT_subst-bd"/>
</dbReference>
<dbReference type="PANTHER" id="PTHR13271:SF123">
    <property type="entry name" value="RIBULOSE-1,5-BISPHOSPHATE CARBOXYLASE_OXYGENASE SMALL SUBUNIT N-METHYLTRANSFERASE I-RELATED"/>
    <property type="match status" value="1"/>
</dbReference>
<feature type="region of interest" description="Disordered" evidence="4">
    <location>
        <begin position="437"/>
        <end position="456"/>
    </location>
</feature>
<reference evidence="6 7" key="1">
    <citation type="submission" date="2020-08" db="EMBL/GenBank/DDBJ databases">
        <title>Plant Genome Project.</title>
        <authorList>
            <person name="Zhang R.-G."/>
        </authorList>
    </citation>
    <scope>NUCLEOTIDE SEQUENCE [LARGE SCALE GENOMIC DNA]</scope>
    <source>
        <tissue evidence="6">Rhizome</tissue>
    </source>
</reference>
<dbReference type="SUPFAM" id="SSF82199">
    <property type="entry name" value="SET domain"/>
    <property type="match status" value="1"/>
</dbReference>
<dbReference type="GO" id="GO:0032259">
    <property type="term" value="P:methylation"/>
    <property type="evidence" value="ECO:0007669"/>
    <property type="project" value="UniProtKB-KW"/>
</dbReference>
<dbReference type="PANTHER" id="PTHR13271">
    <property type="entry name" value="UNCHARACTERIZED PUTATIVE METHYLTRANSFERASE"/>
    <property type="match status" value="1"/>
</dbReference>
<evidence type="ECO:0000313" key="7">
    <source>
        <dbReference type="Proteomes" id="UP000734854"/>
    </source>
</evidence>
<dbReference type="InterPro" id="IPR050600">
    <property type="entry name" value="SETD3_SETD6_MTase"/>
</dbReference>
<name>A0A8J5LDB6_ZINOF</name>
<dbReference type="InterPro" id="IPR001214">
    <property type="entry name" value="SET_dom"/>
</dbReference>
<keyword evidence="1" id="KW-0489">Methyltransferase</keyword>
<gene>
    <name evidence="6" type="ORF">ZIOFF_024548</name>
</gene>
<dbReference type="SUPFAM" id="SSF81822">
    <property type="entry name" value="RuBisCo LSMT C-terminal, substrate-binding domain"/>
    <property type="match status" value="1"/>
</dbReference>
<comment type="caution">
    <text evidence="6">The sequence shown here is derived from an EMBL/GenBank/DDBJ whole genome shotgun (WGS) entry which is preliminary data.</text>
</comment>